<evidence type="ECO:0000259" key="13">
    <source>
        <dbReference type="Pfam" id="PF02875"/>
    </source>
</evidence>
<dbReference type="Pfam" id="PF02875">
    <property type="entry name" value="Mur_ligase_C"/>
    <property type="match status" value="1"/>
</dbReference>
<evidence type="ECO:0000256" key="9">
    <source>
        <dbReference type="ARBA" id="ARBA00023316"/>
    </source>
</evidence>
<keyword evidence="7 10" id="KW-0573">Peptidoglycan synthesis</keyword>
<feature type="binding site" evidence="10">
    <location>
        <begin position="127"/>
        <end position="133"/>
    </location>
    <ligand>
        <name>ATP</name>
        <dbReference type="ChEBI" id="CHEBI:30616"/>
    </ligand>
</feature>
<sequence>MYIATAEDCCYHERDSSPERINNAKNTDFMQNSIAFIYQKYLECRHVSTDSRAAQDQSLFFALNGPSFKGAKFALPALEKGAKYAVVDDPALAAENVFVVEDTLQTLQELARHHRRQLSIPVIGITGSNGKTTSKELVHAVLSRKFNTLYTQGNLNNHIGVPLTLLRIKPEHEMAIIEMGANHIGEIELLCSIALPTHGLITNIGKAHLEGFGSLEGVARGKSELYVHLLQSGGTVFLNTGNEHLVRMSRRIEDKITYPAPGDYYHSELLEASPYVVYKDEEGNVVQTQLVGSYNYENMAAAACIGKYFGVPLQQANEAIAGYSPVNNRSQVLQKGTNTIILDAYNANPTSMAAAVRNFGTMKAPRKVVILGDMFEMGAESEAEHRALGEAVAAQPFDTVLLCGKDMRYAAAAKGSFLHFETKAELQQWLQEHPVTDSYVLVKGSRGMGLETLVEVL</sequence>
<dbReference type="InterPro" id="IPR005863">
    <property type="entry name" value="UDP-N-AcMur_synth"/>
</dbReference>
<keyword evidence="5 10" id="KW-0067">ATP-binding</keyword>
<evidence type="ECO:0000256" key="6">
    <source>
        <dbReference type="ARBA" id="ARBA00022960"/>
    </source>
</evidence>
<feature type="domain" description="Mur ligase N-terminal catalytic" evidence="12">
    <location>
        <begin position="45"/>
        <end position="114"/>
    </location>
</feature>
<dbReference type="EMBL" id="BAABHC010000014">
    <property type="protein sequence ID" value="GAA4434489.1"/>
    <property type="molecule type" value="Genomic_DNA"/>
</dbReference>
<dbReference type="InterPro" id="IPR036615">
    <property type="entry name" value="Mur_ligase_C_dom_sf"/>
</dbReference>
<dbReference type="SUPFAM" id="SSF63418">
    <property type="entry name" value="MurE/MurF N-terminal domain"/>
    <property type="match status" value="1"/>
</dbReference>
<keyword evidence="1 10" id="KW-0963">Cytoplasm</keyword>
<gene>
    <name evidence="10" type="primary">murF</name>
    <name evidence="15" type="ORF">GCM10023188_25480</name>
</gene>
<comment type="similarity">
    <text evidence="10">Belongs to the MurCDEF family. MurF subfamily.</text>
</comment>
<dbReference type="PANTHER" id="PTHR43024">
    <property type="entry name" value="UDP-N-ACETYLMURAMOYL-TRIPEPTIDE--D-ALANYL-D-ALANINE LIGASE"/>
    <property type="match status" value="1"/>
</dbReference>
<reference evidence="16" key="1">
    <citation type="journal article" date="2019" name="Int. J. Syst. Evol. Microbiol.">
        <title>The Global Catalogue of Microorganisms (GCM) 10K type strain sequencing project: providing services to taxonomists for standard genome sequencing and annotation.</title>
        <authorList>
            <consortium name="The Broad Institute Genomics Platform"/>
            <consortium name="The Broad Institute Genome Sequencing Center for Infectious Disease"/>
            <person name="Wu L."/>
            <person name="Ma J."/>
        </authorList>
    </citation>
    <scope>NUCLEOTIDE SEQUENCE [LARGE SCALE GENOMIC DNA]</scope>
    <source>
        <strain evidence="16">JCM 17926</strain>
    </source>
</reference>
<evidence type="ECO:0000259" key="14">
    <source>
        <dbReference type="Pfam" id="PF08245"/>
    </source>
</evidence>
<accession>A0ABP8LRN7</accession>
<comment type="function">
    <text evidence="10 11">Involved in cell wall formation. Catalyzes the final step in the synthesis of UDP-N-acetylmuramoyl-pentapeptide, the precursor of murein.</text>
</comment>
<keyword evidence="2 10" id="KW-0436">Ligase</keyword>
<dbReference type="InterPro" id="IPR000713">
    <property type="entry name" value="Mur_ligase_N"/>
</dbReference>
<protein>
    <recommendedName>
        <fullName evidence="10 11">UDP-N-acetylmuramoyl-tripeptide--D-alanyl-D-alanine ligase</fullName>
        <ecNumber evidence="10 11">6.3.2.10</ecNumber>
    </recommendedName>
    <alternativeName>
        <fullName evidence="10">D-alanyl-D-alanine-adding enzyme</fullName>
    </alternativeName>
</protein>
<dbReference type="PANTHER" id="PTHR43024:SF1">
    <property type="entry name" value="UDP-N-ACETYLMURAMOYL-TRIPEPTIDE--D-ALANYL-D-ALANINE LIGASE"/>
    <property type="match status" value="1"/>
</dbReference>
<comment type="catalytic activity">
    <reaction evidence="10 11">
        <text>D-alanyl-D-alanine + UDP-N-acetyl-alpha-D-muramoyl-L-alanyl-gamma-D-glutamyl-meso-2,6-diaminopimelate + ATP = UDP-N-acetyl-alpha-D-muramoyl-L-alanyl-gamma-D-glutamyl-meso-2,6-diaminopimeloyl-D-alanyl-D-alanine + ADP + phosphate + H(+)</text>
        <dbReference type="Rhea" id="RHEA:28374"/>
        <dbReference type="ChEBI" id="CHEBI:15378"/>
        <dbReference type="ChEBI" id="CHEBI:30616"/>
        <dbReference type="ChEBI" id="CHEBI:43474"/>
        <dbReference type="ChEBI" id="CHEBI:57822"/>
        <dbReference type="ChEBI" id="CHEBI:61386"/>
        <dbReference type="ChEBI" id="CHEBI:83905"/>
        <dbReference type="ChEBI" id="CHEBI:456216"/>
        <dbReference type="EC" id="6.3.2.10"/>
    </reaction>
</comment>
<evidence type="ECO:0000256" key="1">
    <source>
        <dbReference type="ARBA" id="ARBA00022490"/>
    </source>
</evidence>
<evidence type="ECO:0000256" key="2">
    <source>
        <dbReference type="ARBA" id="ARBA00022598"/>
    </source>
</evidence>
<evidence type="ECO:0000256" key="8">
    <source>
        <dbReference type="ARBA" id="ARBA00023306"/>
    </source>
</evidence>
<dbReference type="SUPFAM" id="SSF53244">
    <property type="entry name" value="MurD-like peptide ligases, peptide-binding domain"/>
    <property type="match status" value="1"/>
</dbReference>
<dbReference type="Pfam" id="PF08245">
    <property type="entry name" value="Mur_ligase_M"/>
    <property type="match status" value="1"/>
</dbReference>
<evidence type="ECO:0000256" key="10">
    <source>
        <dbReference type="HAMAP-Rule" id="MF_02019"/>
    </source>
</evidence>
<proteinExistence type="inferred from homology"/>
<dbReference type="InterPro" id="IPR004101">
    <property type="entry name" value="Mur_ligase_C"/>
</dbReference>
<keyword evidence="6 10" id="KW-0133">Cell shape</keyword>
<name>A0ABP8LRN7_9BACT</name>
<comment type="caution">
    <text evidence="15">The sequence shown here is derived from an EMBL/GenBank/DDBJ whole genome shotgun (WGS) entry which is preliminary data.</text>
</comment>
<evidence type="ECO:0000259" key="12">
    <source>
        <dbReference type="Pfam" id="PF01225"/>
    </source>
</evidence>
<keyword evidence="3 10" id="KW-0132">Cell division</keyword>
<evidence type="ECO:0000256" key="3">
    <source>
        <dbReference type="ARBA" id="ARBA00022618"/>
    </source>
</evidence>
<keyword evidence="4 10" id="KW-0547">Nucleotide-binding</keyword>
<dbReference type="HAMAP" id="MF_02019">
    <property type="entry name" value="MurF"/>
    <property type="match status" value="1"/>
</dbReference>
<dbReference type="Proteomes" id="UP001500552">
    <property type="component" value="Unassembled WGS sequence"/>
</dbReference>
<dbReference type="SUPFAM" id="SSF53623">
    <property type="entry name" value="MurD-like peptide ligases, catalytic domain"/>
    <property type="match status" value="1"/>
</dbReference>
<evidence type="ECO:0000256" key="7">
    <source>
        <dbReference type="ARBA" id="ARBA00022984"/>
    </source>
</evidence>
<dbReference type="Pfam" id="PF01225">
    <property type="entry name" value="Mur_ligase"/>
    <property type="match status" value="1"/>
</dbReference>
<dbReference type="EC" id="6.3.2.10" evidence="10 11"/>
<feature type="domain" description="Mur ligase central" evidence="14">
    <location>
        <begin position="125"/>
        <end position="305"/>
    </location>
</feature>
<dbReference type="InterPro" id="IPR035911">
    <property type="entry name" value="MurE/MurF_N"/>
</dbReference>
<keyword evidence="8 10" id="KW-0131">Cell cycle</keyword>
<comment type="subcellular location">
    <subcellularLocation>
        <location evidence="10 11">Cytoplasm</location>
    </subcellularLocation>
</comment>
<dbReference type="Gene3D" id="3.40.1190.10">
    <property type="entry name" value="Mur-like, catalytic domain"/>
    <property type="match status" value="1"/>
</dbReference>
<dbReference type="Gene3D" id="3.40.1390.10">
    <property type="entry name" value="MurE/MurF, N-terminal domain"/>
    <property type="match status" value="1"/>
</dbReference>
<dbReference type="GO" id="GO:0016874">
    <property type="term" value="F:ligase activity"/>
    <property type="evidence" value="ECO:0007669"/>
    <property type="project" value="UniProtKB-KW"/>
</dbReference>
<dbReference type="NCBIfam" id="TIGR01143">
    <property type="entry name" value="murF"/>
    <property type="match status" value="1"/>
</dbReference>
<evidence type="ECO:0000313" key="15">
    <source>
        <dbReference type="EMBL" id="GAA4434489.1"/>
    </source>
</evidence>
<evidence type="ECO:0000256" key="4">
    <source>
        <dbReference type="ARBA" id="ARBA00022741"/>
    </source>
</evidence>
<keyword evidence="9 10" id="KW-0961">Cell wall biogenesis/degradation</keyword>
<dbReference type="InterPro" id="IPR013221">
    <property type="entry name" value="Mur_ligase_cen"/>
</dbReference>
<evidence type="ECO:0000256" key="11">
    <source>
        <dbReference type="RuleBase" id="RU004136"/>
    </source>
</evidence>
<evidence type="ECO:0000313" key="16">
    <source>
        <dbReference type="Proteomes" id="UP001500552"/>
    </source>
</evidence>
<organism evidence="15 16">
    <name type="scientific">Pontibacter saemangeumensis</name>
    <dbReference type="NCBI Taxonomy" id="1084525"/>
    <lineage>
        <taxon>Bacteria</taxon>
        <taxon>Pseudomonadati</taxon>
        <taxon>Bacteroidota</taxon>
        <taxon>Cytophagia</taxon>
        <taxon>Cytophagales</taxon>
        <taxon>Hymenobacteraceae</taxon>
        <taxon>Pontibacter</taxon>
    </lineage>
</organism>
<dbReference type="InterPro" id="IPR036565">
    <property type="entry name" value="Mur-like_cat_sf"/>
</dbReference>
<dbReference type="Gene3D" id="3.90.190.20">
    <property type="entry name" value="Mur ligase, C-terminal domain"/>
    <property type="match status" value="1"/>
</dbReference>
<dbReference type="InterPro" id="IPR051046">
    <property type="entry name" value="MurCDEF_CellWall_CoF430Synth"/>
</dbReference>
<feature type="domain" description="Mur ligase C-terminal" evidence="13">
    <location>
        <begin position="329"/>
        <end position="446"/>
    </location>
</feature>
<comment type="pathway">
    <text evidence="10 11">Cell wall biogenesis; peptidoglycan biosynthesis.</text>
</comment>
<keyword evidence="16" id="KW-1185">Reference proteome</keyword>
<evidence type="ECO:0000256" key="5">
    <source>
        <dbReference type="ARBA" id="ARBA00022840"/>
    </source>
</evidence>